<dbReference type="SFLD" id="SFLDG00358">
    <property type="entry name" value="Main_(cytGST)"/>
    <property type="match status" value="1"/>
</dbReference>
<dbReference type="GO" id="GO:0005737">
    <property type="term" value="C:cytoplasm"/>
    <property type="evidence" value="ECO:0007669"/>
    <property type="project" value="UniProtKB-ARBA"/>
</dbReference>
<feature type="domain" description="GST N-terminal" evidence="7">
    <location>
        <begin position="5"/>
        <end position="89"/>
    </location>
</feature>
<accession>A0A165BUK8</accession>
<evidence type="ECO:0000313" key="10">
    <source>
        <dbReference type="Proteomes" id="UP000076871"/>
    </source>
</evidence>
<comment type="function">
    <text evidence="5">Involved in the oxidative stress response and detoxification.</text>
</comment>
<dbReference type="FunCoup" id="A0A165BUK8">
    <property type="interactions" value="131"/>
</dbReference>
<dbReference type="OrthoDB" id="422574at2759"/>
<evidence type="ECO:0000313" key="9">
    <source>
        <dbReference type="EMBL" id="KZT01683.1"/>
    </source>
</evidence>
<comment type="catalytic activity">
    <reaction evidence="4">
        <text>RX + glutathione = an S-substituted glutathione + a halide anion + H(+)</text>
        <dbReference type="Rhea" id="RHEA:16437"/>
        <dbReference type="ChEBI" id="CHEBI:15378"/>
        <dbReference type="ChEBI" id="CHEBI:16042"/>
        <dbReference type="ChEBI" id="CHEBI:17792"/>
        <dbReference type="ChEBI" id="CHEBI:57925"/>
        <dbReference type="ChEBI" id="CHEBI:90779"/>
        <dbReference type="EC" id="2.5.1.18"/>
    </reaction>
</comment>
<feature type="domain" description="GST C-terminal" evidence="8">
    <location>
        <begin position="95"/>
        <end position="223"/>
    </location>
</feature>
<dbReference type="InterPro" id="IPR036249">
    <property type="entry name" value="Thioredoxin-like_sf"/>
</dbReference>
<dbReference type="GO" id="GO:0004364">
    <property type="term" value="F:glutathione transferase activity"/>
    <property type="evidence" value="ECO:0007669"/>
    <property type="project" value="UniProtKB-EC"/>
</dbReference>
<dbReference type="AlphaFoldDB" id="A0A165BUK8"/>
<evidence type="ECO:0000259" key="8">
    <source>
        <dbReference type="PROSITE" id="PS50405"/>
    </source>
</evidence>
<dbReference type="Pfam" id="PF02798">
    <property type="entry name" value="GST_N"/>
    <property type="match status" value="1"/>
</dbReference>
<reference evidence="9 10" key="1">
    <citation type="journal article" date="2016" name="Mol. Biol. Evol.">
        <title>Comparative Genomics of Early-Diverging Mushroom-Forming Fungi Provides Insights into the Origins of Lignocellulose Decay Capabilities.</title>
        <authorList>
            <person name="Nagy L.G."/>
            <person name="Riley R."/>
            <person name="Tritt A."/>
            <person name="Adam C."/>
            <person name="Daum C."/>
            <person name="Floudas D."/>
            <person name="Sun H."/>
            <person name="Yadav J.S."/>
            <person name="Pangilinan J."/>
            <person name="Larsson K.H."/>
            <person name="Matsuura K."/>
            <person name="Barry K."/>
            <person name="Labutti K."/>
            <person name="Kuo R."/>
            <person name="Ohm R.A."/>
            <person name="Bhattacharya S.S."/>
            <person name="Shirouzu T."/>
            <person name="Yoshinaga Y."/>
            <person name="Martin F.M."/>
            <person name="Grigoriev I.V."/>
            <person name="Hibbett D.S."/>
        </authorList>
    </citation>
    <scope>NUCLEOTIDE SEQUENCE [LARGE SCALE GENOMIC DNA]</scope>
    <source>
        <strain evidence="9 10">93-53</strain>
    </source>
</reference>
<dbReference type="STRING" id="1314785.A0A165BUK8"/>
<dbReference type="InterPro" id="IPR040079">
    <property type="entry name" value="Glutathione_S-Trfase"/>
</dbReference>
<dbReference type="EC" id="2.5.1.18" evidence="2"/>
<dbReference type="GeneID" id="63826965"/>
<dbReference type="SUPFAM" id="SSF47616">
    <property type="entry name" value="GST C-terminal domain-like"/>
    <property type="match status" value="1"/>
</dbReference>
<dbReference type="Pfam" id="PF00043">
    <property type="entry name" value="GST_C"/>
    <property type="match status" value="1"/>
</dbReference>
<proteinExistence type="inferred from homology"/>
<dbReference type="InterPro" id="IPR010987">
    <property type="entry name" value="Glutathione-S-Trfase_C-like"/>
</dbReference>
<dbReference type="Proteomes" id="UP000076871">
    <property type="component" value="Unassembled WGS sequence"/>
</dbReference>
<dbReference type="PANTHER" id="PTHR44051:SF3">
    <property type="entry name" value="TRANSCRIPTIONAL REGULATOR URE2"/>
    <property type="match status" value="1"/>
</dbReference>
<dbReference type="SFLD" id="SFLDG01151">
    <property type="entry name" value="Main.2:_Nu-like"/>
    <property type="match status" value="1"/>
</dbReference>
<dbReference type="InterPro" id="IPR004046">
    <property type="entry name" value="GST_C"/>
</dbReference>
<evidence type="ECO:0000256" key="6">
    <source>
        <dbReference type="RuleBase" id="RU003494"/>
    </source>
</evidence>
<evidence type="ECO:0000256" key="2">
    <source>
        <dbReference type="ARBA" id="ARBA00012452"/>
    </source>
</evidence>
<name>A0A165BUK8_9APHY</name>
<protein>
    <recommendedName>
        <fullName evidence="2">glutathione transferase</fullName>
        <ecNumber evidence="2">2.5.1.18</ecNumber>
    </recommendedName>
</protein>
<keyword evidence="10" id="KW-1185">Reference proteome</keyword>
<evidence type="ECO:0000256" key="5">
    <source>
        <dbReference type="ARBA" id="ARBA00060024"/>
    </source>
</evidence>
<dbReference type="PROSITE" id="PS50404">
    <property type="entry name" value="GST_NTER"/>
    <property type="match status" value="1"/>
</dbReference>
<dbReference type="EMBL" id="KV427661">
    <property type="protein sequence ID" value="KZT01683.1"/>
    <property type="molecule type" value="Genomic_DNA"/>
</dbReference>
<dbReference type="InterPro" id="IPR004045">
    <property type="entry name" value="Glutathione_S-Trfase_N"/>
</dbReference>
<dbReference type="SFLD" id="SFLDS00019">
    <property type="entry name" value="Glutathione_Transferase_(cytos"/>
    <property type="match status" value="1"/>
</dbReference>
<dbReference type="SUPFAM" id="SSF52833">
    <property type="entry name" value="Thioredoxin-like"/>
    <property type="match status" value="1"/>
</dbReference>
<dbReference type="CDD" id="cd03048">
    <property type="entry name" value="GST_N_Ure2p_like"/>
    <property type="match status" value="1"/>
</dbReference>
<dbReference type="GO" id="GO:0005634">
    <property type="term" value="C:nucleus"/>
    <property type="evidence" value="ECO:0007669"/>
    <property type="project" value="UniProtKB-ARBA"/>
</dbReference>
<dbReference type="InParanoid" id="A0A165BUK8"/>
<evidence type="ECO:0000256" key="4">
    <source>
        <dbReference type="ARBA" id="ARBA00047960"/>
    </source>
</evidence>
<dbReference type="RefSeq" id="XP_040759423.1">
    <property type="nucleotide sequence ID" value="XM_040909936.1"/>
</dbReference>
<sequence length="223" mass="25410">MLPKTQFTLYTHKGGPNGWKVAMVMTELGLTYESIYLDFDKGEIKAPAYTKYNPNGRIPTIIDHKNNNFVVWESDAIITYLVEKYDTAHRISAVTPEDKILQLQWLFFQASGQGPYFGQAIWFKVYHPEKVPSAVQRYQKEALRVIGVLDGVLQKQEWLVGGKCSVADMAFITWNNAALGMIINDVEGLDLEKDYPAFHAWHQKLMARPAIKSVWELRASLQG</sequence>
<organism evidence="9 10">
    <name type="scientific">Laetiporus sulphureus 93-53</name>
    <dbReference type="NCBI Taxonomy" id="1314785"/>
    <lineage>
        <taxon>Eukaryota</taxon>
        <taxon>Fungi</taxon>
        <taxon>Dikarya</taxon>
        <taxon>Basidiomycota</taxon>
        <taxon>Agaricomycotina</taxon>
        <taxon>Agaricomycetes</taxon>
        <taxon>Polyporales</taxon>
        <taxon>Laetiporus</taxon>
    </lineage>
</organism>
<keyword evidence="3 9" id="KW-0808">Transferase</keyword>
<dbReference type="FunFam" id="1.20.1050.130:FF:000016">
    <property type="entry name" value="Glutathione S-transferase 1"/>
    <property type="match status" value="1"/>
</dbReference>
<dbReference type="PROSITE" id="PS50405">
    <property type="entry name" value="GST_CTER"/>
    <property type="match status" value="1"/>
</dbReference>
<evidence type="ECO:0000256" key="1">
    <source>
        <dbReference type="ARBA" id="ARBA00007409"/>
    </source>
</evidence>
<gene>
    <name evidence="9" type="ORF">LAESUDRAFT_730953</name>
</gene>
<dbReference type="InterPro" id="IPR036282">
    <property type="entry name" value="Glutathione-S-Trfase_C_sf"/>
</dbReference>
<comment type="similarity">
    <text evidence="1 6">Belongs to the GST superfamily.</text>
</comment>
<evidence type="ECO:0000256" key="3">
    <source>
        <dbReference type="ARBA" id="ARBA00022679"/>
    </source>
</evidence>
<dbReference type="PANTHER" id="PTHR44051">
    <property type="entry name" value="GLUTATHIONE S-TRANSFERASE-RELATED"/>
    <property type="match status" value="1"/>
</dbReference>
<dbReference type="Gene3D" id="1.20.1050.130">
    <property type="match status" value="1"/>
</dbReference>
<evidence type="ECO:0000259" key="7">
    <source>
        <dbReference type="PROSITE" id="PS50404"/>
    </source>
</evidence>